<dbReference type="Pfam" id="PF13489">
    <property type="entry name" value="Methyltransf_23"/>
    <property type="match status" value="1"/>
</dbReference>
<dbReference type="RefSeq" id="XP_033398638.1">
    <property type="nucleotide sequence ID" value="XM_033540320.1"/>
</dbReference>
<dbReference type="PANTHER" id="PTHR43591">
    <property type="entry name" value="METHYLTRANSFERASE"/>
    <property type="match status" value="1"/>
</dbReference>
<keyword evidence="2" id="KW-1185">Reference proteome</keyword>
<protein>
    <recommendedName>
        <fullName evidence="3">Methyltransferase domain-containing protein</fullName>
    </recommendedName>
</protein>
<dbReference type="GO" id="GO:0008168">
    <property type="term" value="F:methyltransferase activity"/>
    <property type="evidence" value="ECO:0007669"/>
    <property type="project" value="TreeGrafter"/>
</dbReference>
<accession>A0A6A6BFT4</accession>
<dbReference type="EMBL" id="ML995483">
    <property type="protein sequence ID" value="KAF2142926.1"/>
    <property type="molecule type" value="Genomic_DNA"/>
</dbReference>
<dbReference type="InterPro" id="IPR029063">
    <property type="entry name" value="SAM-dependent_MTases_sf"/>
</dbReference>
<proteinExistence type="predicted"/>
<dbReference type="Gene3D" id="3.40.50.150">
    <property type="entry name" value="Vaccinia Virus protein VP39"/>
    <property type="match status" value="1"/>
</dbReference>
<sequence>MPCDALEQTRLEILHRIFLTALSGALTTAPLPPGIQRVLDVGTGPGEWACQMAEQFPDAEIVAVDLAVWDLPAANHGGADASDSDADGSDGEAYTCADRPNVVWEIDDLEVAAESTDYRDRLDKAAHEMHALSIDQGYASGSTGPLEPTTMSETFVAEPSSGESNDEAPAGGWNFSEPFDFVHLRNMKGAFSDWGAVYREAFESLAPGGLLEVVDLMMDLDGGNGSGDFATSALRELVAATVEAAAAAGRPLGLAHLDRAQLEEAGFVDVHRTVVDVPMGPWPADERRAVMGKMWLVACAEGIEALCLRLLTRTAGWSVERVRERVGRAREELLMGRHGGVRTEICFVTARKARRRK</sequence>
<evidence type="ECO:0000313" key="1">
    <source>
        <dbReference type="EMBL" id="KAF2142926.1"/>
    </source>
</evidence>
<dbReference type="OrthoDB" id="2013972at2759"/>
<gene>
    <name evidence="1" type="ORF">K452DRAFT_286558</name>
</gene>
<name>A0A6A6BFT4_9PEZI</name>
<evidence type="ECO:0008006" key="3">
    <source>
        <dbReference type="Google" id="ProtNLM"/>
    </source>
</evidence>
<dbReference type="CDD" id="cd02440">
    <property type="entry name" value="AdoMet_MTases"/>
    <property type="match status" value="1"/>
</dbReference>
<dbReference type="GeneID" id="54297816"/>
<dbReference type="AlphaFoldDB" id="A0A6A6BFT4"/>
<dbReference type="Proteomes" id="UP000799438">
    <property type="component" value="Unassembled WGS sequence"/>
</dbReference>
<dbReference type="SUPFAM" id="SSF53335">
    <property type="entry name" value="S-adenosyl-L-methionine-dependent methyltransferases"/>
    <property type="match status" value="1"/>
</dbReference>
<reference evidence="1" key="1">
    <citation type="journal article" date="2020" name="Stud. Mycol.">
        <title>101 Dothideomycetes genomes: a test case for predicting lifestyles and emergence of pathogens.</title>
        <authorList>
            <person name="Haridas S."/>
            <person name="Albert R."/>
            <person name="Binder M."/>
            <person name="Bloem J."/>
            <person name="Labutti K."/>
            <person name="Salamov A."/>
            <person name="Andreopoulos B."/>
            <person name="Baker S."/>
            <person name="Barry K."/>
            <person name="Bills G."/>
            <person name="Bluhm B."/>
            <person name="Cannon C."/>
            <person name="Castanera R."/>
            <person name="Culley D."/>
            <person name="Daum C."/>
            <person name="Ezra D."/>
            <person name="Gonzalez J."/>
            <person name="Henrissat B."/>
            <person name="Kuo A."/>
            <person name="Liang C."/>
            <person name="Lipzen A."/>
            <person name="Lutzoni F."/>
            <person name="Magnuson J."/>
            <person name="Mondo S."/>
            <person name="Nolan M."/>
            <person name="Ohm R."/>
            <person name="Pangilinan J."/>
            <person name="Park H.-J."/>
            <person name="Ramirez L."/>
            <person name="Alfaro M."/>
            <person name="Sun H."/>
            <person name="Tritt A."/>
            <person name="Yoshinaga Y."/>
            <person name="Zwiers L.-H."/>
            <person name="Turgeon B."/>
            <person name="Goodwin S."/>
            <person name="Spatafora J."/>
            <person name="Crous P."/>
            <person name="Grigoriev I."/>
        </authorList>
    </citation>
    <scope>NUCLEOTIDE SEQUENCE</scope>
    <source>
        <strain evidence="1">CBS 121167</strain>
    </source>
</reference>
<evidence type="ECO:0000313" key="2">
    <source>
        <dbReference type="Proteomes" id="UP000799438"/>
    </source>
</evidence>
<dbReference type="PANTHER" id="PTHR43591:SF24">
    <property type="entry name" value="2-METHOXY-6-POLYPRENYL-1,4-BENZOQUINOL METHYLASE, MITOCHONDRIAL"/>
    <property type="match status" value="1"/>
</dbReference>
<organism evidence="1 2">
    <name type="scientific">Aplosporella prunicola CBS 121167</name>
    <dbReference type="NCBI Taxonomy" id="1176127"/>
    <lineage>
        <taxon>Eukaryota</taxon>
        <taxon>Fungi</taxon>
        <taxon>Dikarya</taxon>
        <taxon>Ascomycota</taxon>
        <taxon>Pezizomycotina</taxon>
        <taxon>Dothideomycetes</taxon>
        <taxon>Dothideomycetes incertae sedis</taxon>
        <taxon>Botryosphaeriales</taxon>
        <taxon>Aplosporellaceae</taxon>
        <taxon>Aplosporella</taxon>
    </lineage>
</organism>